<evidence type="ECO:0000313" key="2">
    <source>
        <dbReference type="Proteomes" id="UP001296104"/>
    </source>
</evidence>
<comment type="caution">
    <text evidence="1">The sequence shown here is derived from an EMBL/GenBank/DDBJ whole genome shotgun (WGS) entry which is preliminary data.</text>
</comment>
<organism evidence="1 2">
    <name type="scientific">Lecanosticta acicola</name>
    <dbReference type="NCBI Taxonomy" id="111012"/>
    <lineage>
        <taxon>Eukaryota</taxon>
        <taxon>Fungi</taxon>
        <taxon>Dikarya</taxon>
        <taxon>Ascomycota</taxon>
        <taxon>Pezizomycotina</taxon>
        <taxon>Dothideomycetes</taxon>
        <taxon>Dothideomycetidae</taxon>
        <taxon>Mycosphaerellales</taxon>
        <taxon>Mycosphaerellaceae</taxon>
        <taxon>Lecanosticta</taxon>
    </lineage>
</organism>
<evidence type="ECO:0000313" key="1">
    <source>
        <dbReference type="EMBL" id="CAK4030364.1"/>
    </source>
</evidence>
<sequence>MARILITCEQAKRQAGELLDLTKRLNRGHTTSPQIVQVGGKDVGVVIMRVIQQRTYSNYSVRVDKDHLDDFKYFPVDDAAKAELDRVVDGNKKDATAGGTDNRLVIPLPLLLSVSKPNRHTANTLSVSRFSIFVLGRQPGCD</sequence>
<accession>A0AAI8Z0T8</accession>
<gene>
    <name evidence="1" type="ORF">LECACI_7A005522</name>
</gene>
<dbReference type="Proteomes" id="UP001296104">
    <property type="component" value="Unassembled WGS sequence"/>
</dbReference>
<dbReference type="EMBL" id="CAVMBE010000036">
    <property type="protein sequence ID" value="CAK4030364.1"/>
    <property type="molecule type" value="Genomic_DNA"/>
</dbReference>
<proteinExistence type="predicted"/>
<keyword evidence="2" id="KW-1185">Reference proteome</keyword>
<protein>
    <submittedName>
        <fullName evidence="1">Uncharacterized protein</fullName>
    </submittedName>
</protein>
<name>A0AAI8Z0T8_9PEZI</name>
<reference evidence="1" key="1">
    <citation type="submission" date="2023-11" db="EMBL/GenBank/DDBJ databases">
        <authorList>
            <person name="Alioto T."/>
            <person name="Alioto T."/>
            <person name="Gomez Garrido J."/>
        </authorList>
    </citation>
    <scope>NUCLEOTIDE SEQUENCE</scope>
</reference>
<dbReference type="AlphaFoldDB" id="A0AAI8Z0T8"/>